<dbReference type="GO" id="GO:0032299">
    <property type="term" value="C:ribonuclease H2 complex"/>
    <property type="evidence" value="ECO:0007669"/>
    <property type="project" value="TreeGrafter"/>
</dbReference>
<keyword evidence="11 14" id="KW-0255">Endonuclease</keyword>
<dbReference type="NCBIfam" id="NF000595">
    <property type="entry name" value="PRK00015.1-3"/>
    <property type="match status" value="1"/>
</dbReference>
<feature type="binding site" evidence="14 15">
    <location>
        <position position="27"/>
    </location>
    <ligand>
        <name>a divalent metal cation</name>
        <dbReference type="ChEBI" id="CHEBI:60240"/>
    </ligand>
</feature>
<comment type="cofactor">
    <cofactor evidence="2">
        <name>Mg(2+)</name>
        <dbReference type="ChEBI" id="CHEBI:18420"/>
    </cofactor>
</comment>
<dbReference type="Proteomes" id="UP000292459">
    <property type="component" value="Unassembled WGS sequence"/>
</dbReference>
<evidence type="ECO:0000256" key="7">
    <source>
        <dbReference type="ARBA" id="ARBA00019179"/>
    </source>
</evidence>
<accession>A0A4Q7EIP7</accession>
<keyword evidence="10 14" id="KW-0479">Metal-binding</keyword>
<dbReference type="PANTHER" id="PTHR10954:SF18">
    <property type="entry name" value="RIBONUCLEASE HII"/>
    <property type="match status" value="1"/>
</dbReference>
<dbReference type="InterPro" id="IPR024567">
    <property type="entry name" value="RNase_HII/HIII_dom"/>
</dbReference>
<evidence type="ECO:0000256" key="13">
    <source>
        <dbReference type="ARBA" id="ARBA00023211"/>
    </source>
</evidence>
<evidence type="ECO:0000256" key="15">
    <source>
        <dbReference type="PROSITE-ProRule" id="PRU01319"/>
    </source>
</evidence>
<feature type="domain" description="RNase H type-2" evidence="17">
    <location>
        <begin position="21"/>
        <end position="215"/>
    </location>
</feature>
<comment type="catalytic activity">
    <reaction evidence="1 14 15 16">
        <text>Endonucleolytic cleavage to 5'-phosphomonoester.</text>
        <dbReference type="EC" id="3.1.26.4"/>
    </reaction>
</comment>
<dbReference type="GO" id="GO:0004523">
    <property type="term" value="F:RNA-DNA hybrid ribonuclease activity"/>
    <property type="evidence" value="ECO:0007669"/>
    <property type="project" value="UniProtKB-UniRule"/>
</dbReference>
<evidence type="ECO:0000256" key="6">
    <source>
        <dbReference type="ARBA" id="ARBA00012180"/>
    </source>
</evidence>
<dbReference type="Gene3D" id="3.30.420.10">
    <property type="entry name" value="Ribonuclease H-like superfamily/Ribonuclease H"/>
    <property type="match status" value="1"/>
</dbReference>
<dbReference type="GO" id="GO:0006298">
    <property type="term" value="P:mismatch repair"/>
    <property type="evidence" value="ECO:0007669"/>
    <property type="project" value="TreeGrafter"/>
</dbReference>
<feature type="binding site" evidence="14 15">
    <location>
        <position position="28"/>
    </location>
    <ligand>
        <name>a divalent metal cation</name>
        <dbReference type="ChEBI" id="CHEBI:60240"/>
    </ligand>
</feature>
<organism evidence="18 19">
    <name type="scientific">Leptolyngbya iicbica LK</name>
    <dbReference type="NCBI Taxonomy" id="2294035"/>
    <lineage>
        <taxon>Bacteria</taxon>
        <taxon>Bacillati</taxon>
        <taxon>Cyanobacteriota</taxon>
        <taxon>Cyanophyceae</taxon>
        <taxon>Leptolyngbyales</taxon>
        <taxon>Leptolyngbyaceae</taxon>
        <taxon>Leptolyngbya group</taxon>
        <taxon>Leptolyngbya</taxon>
        <taxon>Leptolyngbya iicbica</taxon>
    </lineage>
</organism>
<gene>
    <name evidence="14" type="primary">rnhB</name>
    <name evidence="18" type="ORF">DYY88_04365</name>
</gene>
<evidence type="ECO:0000256" key="2">
    <source>
        <dbReference type="ARBA" id="ARBA00001946"/>
    </source>
</evidence>
<dbReference type="PANTHER" id="PTHR10954">
    <property type="entry name" value="RIBONUCLEASE H2 SUBUNIT A"/>
    <property type="match status" value="1"/>
</dbReference>
<dbReference type="InterPro" id="IPR012337">
    <property type="entry name" value="RNaseH-like_sf"/>
</dbReference>
<evidence type="ECO:0000313" key="18">
    <source>
        <dbReference type="EMBL" id="RZM83047.1"/>
    </source>
</evidence>
<dbReference type="InterPro" id="IPR036397">
    <property type="entry name" value="RNaseH_sf"/>
</dbReference>
<keyword evidence="12 14" id="KW-0378">Hydrolase</keyword>
<evidence type="ECO:0000256" key="3">
    <source>
        <dbReference type="ARBA" id="ARBA00004065"/>
    </source>
</evidence>
<evidence type="ECO:0000256" key="11">
    <source>
        <dbReference type="ARBA" id="ARBA00022759"/>
    </source>
</evidence>
<evidence type="ECO:0000256" key="10">
    <source>
        <dbReference type="ARBA" id="ARBA00022723"/>
    </source>
</evidence>
<keyword evidence="9 14" id="KW-0540">Nuclease</keyword>
<sequence length="219" mass="23376">MVKVRNTSVAITPTLASTPAAIIAGVDEVGRGALFGPVVAGAVILDASTSADLATLGVTDSKRLTAPRREALVPQIKSQARAYALGLATVHEIDRLNILQASLLAMRRAICRLSVAPELCLVDGNQRIPDLAVPQQTVVKGDQVDVAIAAASILAKVWRDALIVRLDRRYPGYDLASNKGYGSARHREAIARLGRSPQHRQSFKVAQQLSLLPEPGRSH</sequence>
<dbReference type="AlphaFoldDB" id="A0A4Q7EIP7"/>
<evidence type="ECO:0000256" key="4">
    <source>
        <dbReference type="ARBA" id="ARBA00004496"/>
    </source>
</evidence>
<evidence type="ECO:0000313" key="19">
    <source>
        <dbReference type="Proteomes" id="UP000292459"/>
    </source>
</evidence>
<evidence type="ECO:0000256" key="12">
    <source>
        <dbReference type="ARBA" id="ARBA00022801"/>
    </source>
</evidence>
<feature type="binding site" evidence="14 15">
    <location>
        <position position="123"/>
    </location>
    <ligand>
        <name>a divalent metal cation</name>
        <dbReference type="ChEBI" id="CHEBI:60240"/>
    </ligand>
</feature>
<dbReference type="EC" id="3.1.26.4" evidence="6 14"/>
<comment type="similarity">
    <text evidence="5 14 16">Belongs to the RNase HII family.</text>
</comment>
<protein>
    <recommendedName>
        <fullName evidence="7 14">Ribonuclease HII</fullName>
        <shortName evidence="14">RNase HII</shortName>
        <ecNumber evidence="6 14">3.1.26.4</ecNumber>
    </recommendedName>
</protein>
<dbReference type="GO" id="GO:0043137">
    <property type="term" value="P:DNA replication, removal of RNA primer"/>
    <property type="evidence" value="ECO:0007669"/>
    <property type="project" value="TreeGrafter"/>
</dbReference>
<keyword evidence="13 14" id="KW-0464">Manganese</keyword>
<dbReference type="GO" id="GO:0030145">
    <property type="term" value="F:manganese ion binding"/>
    <property type="evidence" value="ECO:0007669"/>
    <property type="project" value="UniProtKB-UniRule"/>
</dbReference>
<dbReference type="NCBIfam" id="NF010537">
    <property type="entry name" value="PRK13925.1"/>
    <property type="match status" value="1"/>
</dbReference>
<dbReference type="EMBL" id="QVFV01000001">
    <property type="protein sequence ID" value="RZM83047.1"/>
    <property type="molecule type" value="Genomic_DNA"/>
</dbReference>
<dbReference type="GO" id="GO:0005737">
    <property type="term" value="C:cytoplasm"/>
    <property type="evidence" value="ECO:0007669"/>
    <property type="project" value="UniProtKB-SubCell"/>
</dbReference>
<dbReference type="SUPFAM" id="SSF53098">
    <property type="entry name" value="Ribonuclease H-like"/>
    <property type="match status" value="1"/>
</dbReference>
<dbReference type="PROSITE" id="PS51975">
    <property type="entry name" value="RNASE_H_2"/>
    <property type="match status" value="1"/>
</dbReference>
<evidence type="ECO:0000256" key="8">
    <source>
        <dbReference type="ARBA" id="ARBA00022490"/>
    </source>
</evidence>
<dbReference type="InterPro" id="IPR022898">
    <property type="entry name" value="RNase_HII"/>
</dbReference>
<comment type="caution">
    <text evidence="18">The sequence shown here is derived from an EMBL/GenBank/DDBJ whole genome shotgun (WGS) entry which is preliminary data.</text>
</comment>
<dbReference type="GO" id="GO:0003723">
    <property type="term" value="F:RNA binding"/>
    <property type="evidence" value="ECO:0007669"/>
    <property type="project" value="UniProtKB-UniRule"/>
</dbReference>
<name>A0A4Q7EIP7_9CYAN</name>
<evidence type="ECO:0000256" key="16">
    <source>
        <dbReference type="RuleBase" id="RU003515"/>
    </source>
</evidence>
<comment type="function">
    <text evidence="3 14 16">Endonuclease that specifically degrades the RNA of RNA-DNA hybrids.</text>
</comment>
<dbReference type="HAMAP" id="MF_00052_B">
    <property type="entry name" value="RNase_HII_B"/>
    <property type="match status" value="1"/>
</dbReference>
<evidence type="ECO:0000256" key="9">
    <source>
        <dbReference type="ARBA" id="ARBA00022722"/>
    </source>
</evidence>
<comment type="subcellular location">
    <subcellularLocation>
        <location evidence="4 14">Cytoplasm</location>
    </subcellularLocation>
</comment>
<reference evidence="18 19" key="1">
    <citation type="submission" date="2018-11" db="EMBL/GenBank/DDBJ databases">
        <title>Whole genome sequencing of an environmental sample.</title>
        <authorList>
            <person name="Sarangi A.N."/>
            <person name="Singh D."/>
            <person name="Tripathy S."/>
        </authorList>
    </citation>
    <scope>NUCLEOTIDE SEQUENCE [LARGE SCALE GENOMIC DNA]</scope>
    <source>
        <strain evidence="18 19">Lakshadweep</strain>
    </source>
</reference>
<keyword evidence="8 14" id="KW-0963">Cytoplasm</keyword>
<evidence type="ECO:0000256" key="5">
    <source>
        <dbReference type="ARBA" id="ARBA00007383"/>
    </source>
</evidence>
<evidence type="ECO:0000256" key="14">
    <source>
        <dbReference type="HAMAP-Rule" id="MF_00052"/>
    </source>
</evidence>
<proteinExistence type="inferred from homology"/>
<dbReference type="InterPro" id="IPR001352">
    <property type="entry name" value="RNase_HII/HIII"/>
</dbReference>
<evidence type="ECO:0000256" key="1">
    <source>
        <dbReference type="ARBA" id="ARBA00000077"/>
    </source>
</evidence>
<keyword evidence="19" id="KW-1185">Reference proteome</keyword>
<dbReference type="OrthoDB" id="9803420at2"/>
<dbReference type="Pfam" id="PF01351">
    <property type="entry name" value="RNase_HII"/>
    <property type="match status" value="1"/>
</dbReference>
<dbReference type="CDD" id="cd07182">
    <property type="entry name" value="RNase_HII_bacteria_HII_like"/>
    <property type="match status" value="1"/>
</dbReference>
<comment type="cofactor">
    <cofactor evidence="14 15">
        <name>Mn(2+)</name>
        <dbReference type="ChEBI" id="CHEBI:29035"/>
    </cofactor>
    <cofactor evidence="14 15">
        <name>Mg(2+)</name>
        <dbReference type="ChEBI" id="CHEBI:18420"/>
    </cofactor>
    <text evidence="14 15">Manganese or magnesium. Binds 1 divalent metal ion per monomer in the absence of substrate. May bind a second metal ion after substrate binding.</text>
</comment>
<evidence type="ECO:0000259" key="17">
    <source>
        <dbReference type="PROSITE" id="PS51975"/>
    </source>
</evidence>